<feature type="transmembrane region" description="Helical" evidence="5">
    <location>
        <begin position="25"/>
        <end position="45"/>
    </location>
</feature>
<comment type="caution">
    <text evidence="8">The sequence shown here is derived from an EMBL/GenBank/DDBJ whole genome shotgun (WGS) entry which is preliminary data.</text>
</comment>
<proteinExistence type="inferred from homology"/>
<keyword evidence="5" id="KW-0472">Membrane</keyword>
<dbReference type="PANTHER" id="PTHR32347:SF14">
    <property type="entry name" value="EFFLUX SYSTEM COMPONENT YKNX-RELATED"/>
    <property type="match status" value="1"/>
</dbReference>
<dbReference type="PANTHER" id="PTHR32347">
    <property type="entry name" value="EFFLUX SYSTEM COMPONENT YKNX-RELATED"/>
    <property type="match status" value="1"/>
</dbReference>
<feature type="domain" description="CusB-like beta-barrel" evidence="6">
    <location>
        <begin position="247"/>
        <end position="321"/>
    </location>
</feature>
<evidence type="ECO:0000259" key="7">
    <source>
        <dbReference type="Pfam" id="PF25973"/>
    </source>
</evidence>
<evidence type="ECO:0000313" key="9">
    <source>
        <dbReference type="Proteomes" id="UP001204851"/>
    </source>
</evidence>
<accession>A0ABT1BH51</accession>
<keyword evidence="9" id="KW-1185">Reference proteome</keyword>
<protein>
    <submittedName>
        <fullName evidence="8">Efflux RND transporter periplasmic adaptor subunit</fullName>
    </submittedName>
</protein>
<comment type="similarity">
    <text evidence="2">Belongs to the membrane fusion protein (MFP) (TC 8.A.1) family.</text>
</comment>
<dbReference type="EMBL" id="JAMXMC010000001">
    <property type="protein sequence ID" value="MCO5975149.1"/>
    <property type="molecule type" value="Genomic_DNA"/>
</dbReference>
<dbReference type="Gene3D" id="1.10.287.470">
    <property type="entry name" value="Helix hairpin bin"/>
    <property type="match status" value="1"/>
</dbReference>
<dbReference type="Pfam" id="PF25973">
    <property type="entry name" value="BSH_CzcB"/>
    <property type="match status" value="1"/>
</dbReference>
<dbReference type="InterPro" id="IPR058792">
    <property type="entry name" value="Beta-barrel_RND_2"/>
</dbReference>
<evidence type="ECO:0000313" key="8">
    <source>
        <dbReference type="EMBL" id="MCO5975149.1"/>
    </source>
</evidence>
<dbReference type="Proteomes" id="UP001204851">
    <property type="component" value="Unassembled WGS sequence"/>
</dbReference>
<evidence type="ECO:0000259" key="6">
    <source>
        <dbReference type="Pfam" id="PF25954"/>
    </source>
</evidence>
<keyword evidence="5" id="KW-0812">Transmembrane</keyword>
<dbReference type="InterPro" id="IPR058647">
    <property type="entry name" value="BSH_CzcB-like"/>
</dbReference>
<dbReference type="InterPro" id="IPR006143">
    <property type="entry name" value="RND_pump_MFP"/>
</dbReference>
<dbReference type="NCBIfam" id="TIGR01730">
    <property type="entry name" value="RND_mfp"/>
    <property type="match status" value="1"/>
</dbReference>
<dbReference type="SUPFAM" id="SSF111369">
    <property type="entry name" value="HlyD-like secretion proteins"/>
    <property type="match status" value="1"/>
</dbReference>
<feature type="domain" description="CzcB-like barrel-sandwich hybrid" evidence="7">
    <location>
        <begin position="80"/>
        <end position="234"/>
    </location>
</feature>
<reference evidence="8 9" key="1">
    <citation type="submission" date="2022-06" db="EMBL/GenBank/DDBJ databases">
        <title>Ideonella sp. NS12-5 Genome sequencing and assembly.</title>
        <authorList>
            <person name="Jung Y."/>
        </authorList>
    </citation>
    <scope>NUCLEOTIDE SEQUENCE [LARGE SCALE GENOMIC DNA]</scope>
    <source>
        <strain evidence="8 9">NS12-5</strain>
    </source>
</reference>
<evidence type="ECO:0000256" key="1">
    <source>
        <dbReference type="ARBA" id="ARBA00004196"/>
    </source>
</evidence>
<organism evidence="8 9">
    <name type="scientific">Ideonella oryzae</name>
    <dbReference type="NCBI Taxonomy" id="2937441"/>
    <lineage>
        <taxon>Bacteria</taxon>
        <taxon>Pseudomonadati</taxon>
        <taxon>Pseudomonadota</taxon>
        <taxon>Betaproteobacteria</taxon>
        <taxon>Burkholderiales</taxon>
        <taxon>Sphaerotilaceae</taxon>
        <taxon>Ideonella</taxon>
    </lineage>
</organism>
<dbReference type="Gene3D" id="2.40.50.100">
    <property type="match status" value="1"/>
</dbReference>
<name>A0ABT1BH51_9BURK</name>
<feature type="coiled-coil region" evidence="4">
    <location>
        <begin position="112"/>
        <end position="139"/>
    </location>
</feature>
<evidence type="ECO:0000256" key="3">
    <source>
        <dbReference type="ARBA" id="ARBA00023054"/>
    </source>
</evidence>
<evidence type="ECO:0000256" key="5">
    <source>
        <dbReference type="SAM" id="Phobius"/>
    </source>
</evidence>
<gene>
    <name evidence="8" type="ORF">M0L44_00235</name>
</gene>
<keyword evidence="5" id="KW-1133">Transmembrane helix</keyword>
<dbReference type="InterPro" id="IPR050465">
    <property type="entry name" value="UPF0194_transport"/>
</dbReference>
<dbReference type="Gene3D" id="2.40.30.170">
    <property type="match status" value="1"/>
</dbReference>
<evidence type="ECO:0000256" key="2">
    <source>
        <dbReference type="ARBA" id="ARBA00009477"/>
    </source>
</evidence>
<evidence type="ECO:0000256" key="4">
    <source>
        <dbReference type="SAM" id="Coils"/>
    </source>
</evidence>
<dbReference type="Pfam" id="PF25954">
    <property type="entry name" value="Beta-barrel_RND_2"/>
    <property type="match status" value="1"/>
</dbReference>
<keyword evidence="3 4" id="KW-0175">Coiled coil</keyword>
<sequence length="427" mass="46521">MNADTVATQLGVDRQTTFFTRWRRTGLAVTLLGMGALACLLLWMWQRPRAGAQYETEKVATGDLVVKVTATGNLQPLTKVDVGSELSGTIDRVLVKDNDKVSQGQVLAVLQTSNLRDQVQESESALRKAQASLLQYQAATREAMATLRRNEEAWKLSAGMVPSRSDVETSQIALEKARANEANAVAAVDEARATLNTNRTNLHKASLRSPINGVVLKRSAEPGQTVAASYQVTTLFTLAQDLTQMKLEVNVDEADVGQVKEGQSAEFTVDAYPDRTFPARIVRLRYGSDTTNNVVTYQAVLEVSNKDLSLRPGMTANARIVTLRHERVLQVPNAALRYVPPSTEEKSGKSVTSLLIAVPKQQKSAQSSATIASGSEQTVWKLESDRAVAVRLQVGASDGRMTEVSKIRAGTLRESDRLIVDSREPSK</sequence>
<comment type="subcellular location">
    <subcellularLocation>
        <location evidence="1">Cell envelope</location>
    </subcellularLocation>
</comment>